<dbReference type="Proteomes" id="UP000190037">
    <property type="component" value="Unassembled WGS sequence"/>
</dbReference>
<dbReference type="EC" id="2.7.13.3" evidence="3"/>
<evidence type="ECO:0000256" key="8">
    <source>
        <dbReference type="ARBA" id="ARBA00022989"/>
    </source>
</evidence>
<evidence type="ECO:0000256" key="6">
    <source>
        <dbReference type="ARBA" id="ARBA00022692"/>
    </source>
</evidence>
<gene>
    <name evidence="13" type="ORF">B4N89_01715</name>
</gene>
<dbReference type="EMBL" id="MWQN01000001">
    <property type="protein sequence ID" value="OPC79827.1"/>
    <property type="molecule type" value="Genomic_DNA"/>
</dbReference>
<dbReference type="InterPro" id="IPR003594">
    <property type="entry name" value="HATPase_dom"/>
</dbReference>
<feature type="region of interest" description="Disordered" evidence="11">
    <location>
        <begin position="473"/>
        <end position="527"/>
    </location>
</feature>
<reference evidence="13 14" key="1">
    <citation type="submission" date="2017-03" db="EMBL/GenBank/DDBJ databases">
        <title>Draft genome sequence of Streptomyces scabrisporus NF3, endophyte isolated from Amphipterygium adstringens.</title>
        <authorList>
            <person name="Vazquez M."/>
            <person name="Ceapa C.D."/>
            <person name="Rodriguez Luna D."/>
            <person name="Sanchez Esquivel S."/>
        </authorList>
    </citation>
    <scope>NUCLEOTIDE SEQUENCE [LARGE SCALE GENOMIC DNA]</scope>
    <source>
        <strain evidence="13 14">NF3</strain>
    </source>
</reference>
<keyword evidence="9" id="KW-0902">Two-component regulatory system</keyword>
<proteinExistence type="predicted"/>
<dbReference type="InterPro" id="IPR050428">
    <property type="entry name" value="TCS_sensor_his_kinase"/>
</dbReference>
<feature type="domain" description="Histidine kinase" evidence="12">
    <location>
        <begin position="243"/>
        <end position="455"/>
    </location>
</feature>
<dbReference type="AlphaFoldDB" id="A0A1T3NSF2"/>
<dbReference type="PANTHER" id="PTHR45436">
    <property type="entry name" value="SENSOR HISTIDINE KINASE YKOH"/>
    <property type="match status" value="1"/>
</dbReference>
<keyword evidence="4" id="KW-0597">Phosphoprotein</keyword>
<comment type="subcellular location">
    <subcellularLocation>
        <location evidence="2">Cell membrane</location>
    </subcellularLocation>
</comment>
<sequence length="527" mass="56244">MKLSTRVALSVAVLVPLLVLGAGTLVVHWVRADLLARQDQQLQQRAERLTPPARALLRTDLDVRQQALRTRQYRVLSMALDVGVRVDTPDGPLMVGPQPPQTTTLPARAPNPVTVHAGRLSWRMVTRPLPTGPMYVFLPSGEPEAQAALLRRRVYVVTVFTVPLSALAGLAAGTAATRSLRALRRRAARLDPDDGTHEAVHVPSGVVEVDELGRTLDDVLGRYAEQTARTREALETARSFAATVDHELRGPLTGMRTDLEVLTTYPDLAAAEREDVLADLWVGHERVLSVLAALRALAQGDLADATAFEAVELGEVAHASARGAPAHRPGVELPVEIRVEAPHEVVVYGLAAGLRLLVDNLVCNALVHGASRVLVKVLPGLDCGVVCVDDDGPGIAPELRDVVFERFHRGPGSGGAGLGLTLVAQQVALHGGRVTVGVPPTGRGTRIEVVLPLRADPAAARERAWLGVLGRMRDESRTADREKPESASPPRAALTAPAVPQTRSASASAGNSRSPTARSQETHKERP</sequence>
<accession>A0A1T3NSF2</accession>
<comment type="catalytic activity">
    <reaction evidence="1">
        <text>ATP + protein L-histidine = ADP + protein N-phospho-L-histidine.</text>
        <dbReference type="EC" id="2.7.13.3"/>
    </reaction>
</comment>
<name>A0A1T3NSF2_9ACTN</name>
<keyword evidence="5" id="KW-0808">Transferase</keyword>
<keyword evidence="6" id="KW-0812">Transmembrane</keyword>
<feature type="compositionally biased region" description="Polar residues" evidence="11">
    <location>
        <begin position="510"/>
        <end position="519"/>
    </location>
</feature>
<evidence type="ECO:0000256" key="10">
    <source>
        <dbReference type="ARBA" id="ARBA00023136"/>
    </source>
</evidence>
<dbReference type="STRING" id="159449.B4N89_01715"/>
<organism evidence="13 14">
    <name type="scientific">Embleya scabrispora</name>
    <dbReference type="NCBI Taxonomy" id="159449"/>
    <lineage>
        <taxon>Bacteria</taxon>
        <taxon>Bacillati</taxon>
        <taxon>Actinomycetota</taxon>
        <taxon>Actinomycetes</taxon>
        <taxon>Kitasatosporales</taxon>
        <taxon>Streptomycetaceae</taxon>
        <taxon>Embleya</taxon>
    </lineage>
</organism>
<dbReference type="SMART" id="SM00387">
    <property type="entry name" value="HATPase_c"/>
    <property type="match status" value="1"/>
</dbReference>
<dbReference type="PRINTS" id="PR00344">
    <property type="entry name" value="BCTRLSENSOR"/>
</dbReference>
<dbReference type="InterPro" id="IPR036890">
    <property type="entry name" value="HATPase_C_sf"/>
</dbReference>
<keyword evidence="8" id="KW-1133">Transmembrane helix</keyword>
<evidence type="ECO:0000256" key="3">
    <source>
        <dbReference type="ARBA" id="ARBA00012438"/>
    </source>
</evidence>
<dbReference type="Gene3D" id="1.10.287.130">
    <property type="match status" value="1"/>
</dbReference>
<dbReference type="CDD" id="cd00075">
    <property type="entry name" value="HATPase"/>
    <property type="match status" value="1"/>
</dbReference>
<dbReference type="GO" id="GO:0005886">
    <property type="term" value="C:plasma membrane"/>
    <property type="evidence" value="ECO:0007669"/>
    <property type="project" value="UniProtKB-SubCell"/>
</dbReference>
<dbReference type="OrthoDB" id="5241347at2"/>
<keyword evidence="14" id="KW-1185">Reference proteome</keyword>
<dbReference type="InterPro" id="IPR004358">
    <property type="entry name" value="Sig_transdc_His_kin-like_C"/>
</dbReference>
<evidence type="ECO:0000256" key="11">
    <source>
        <dbReference type="SAM" id="MobiDB-lite"/>
    </source>
</evidence>
<protein>
    <recommendedName>
        <fullName evidence="3">histidine kinase</fullName>
        <ecNumber evidence="3">2.7.13.3</ecNumber>
    </recommendedName>
</protein>
<evidence type="ECO:0000313" key="14">
    <source>
        <dbReference type="Proteomes" id="UP000190037"/>
    </source>
</evidence>
<dbReference type="Pfam" id="PF02518">
    <property type="entry name" value="HATPase_c"/>
    <property type="match status" value="1"/>
</dbReference>
<dbReference type="PANTHER" id="PTHR45436:SF5">
    <property type="entry name" value="SENSOR HISTIDINE KINASE TRCS"/>
    <property type="match status" value="1"/>
</dbReference>
<dbReference type="RefSeq" id="WP_078974097.1">
    <property type="nucleotide sequence ID" value="NZ_MWQN01000001.1"/>
</dbReference>
<evidence type="ECO:0000259" key="12">
    <source>
        <dbReference type="PROSITE" id="PS50109"/>
    </source>
</evidence>
<evidence type="ECO:0000256" key="4">
    <source>
        <dbReference type="ARBA" id="ARBA00022553"/>
    </source>
</evidence>
<evidence type="ECO:0000256" key="5">
    <source>
        <dbReference type="ARBA" id="ARBA00022679"/>
    </source>
</evidence>
<evidence type="ECO:0000256" key="1">
    <source>
        <dbReference type="ARBA" id="ARBA00000085"/>
    </source>
</evidence>
<comment type="caution">
    <text evidence="13">The sequence shown here is derived from an EMBL/GenBank/DDBJ whole genome shotgun (WGS) entry which is preliminary data.</text>
</comment>
<dbReference type="InterPro" id="IPR005467">
    <property type="entry name" value="His_kinase_dom"/>
</dbReference>
<evidence type="ECO:0000256" key="7">
    <source>
        <dbReference type="ARBA" id="ARBA00022777"/>
    </source>
</evidence>
<keyword evidence="7 13" id="KW-0418">Kinase</keyword>
<dbReference type="GO" id="GO:0000155">
    <property type="term" value="F:phosphorelay sensor kinase activity"/>
    <property type="evidence" value="ECO:0007669"/>
    <property type="project" value="InterPro"/>
</dbReference>
<dbReference type="SUPFAM" id="SSF47384">
    <property type="entry name" value="Homodimeric domain of signal transducing histidine kinase"/>
    <property type="match status" value="1"/>
</dbReference>
<evidence type="ECO:0000256" key="2">
    <source>
        <dbReference type="ARBA" id="ARBA00004236"/>
    </source>
</evidence>
<dbReference type="InterPro" id="IPR036097">
    <property type="entry name" value="HisK_dim/P_sf"/>
</dbReference>
<evidence type="ECO:0000313" key="13">
    <source>
        <dbReference type="EMBL" id="OPC79827.1"/>
    </source>
</evidence>
<evidence type="ECO:0000256" key="9">
    <source>
        <dbReference type="ARBA" id="ARBA00023012"/>
    </source>
</evidence>
<dbReference type="SUPFAM" id="SSF55874">
    <property type="entry name" value="ATPase domain of HSP90 chaperone/DNA topoisomerase II/histidine kinase"/>
    <property type="match status" value="1"/>
</dbReference>
<feature type="compositionally biased region" description="Basic and acidic residues" evidence="11">
    <location>
        <begin position="473"/>
        <end position="485"/>
    </location>
</feature>
<dbReference type="PROSITE" id="PS50109">
    <property type="entry name" value="HIS_KIN"/>
    <property type="match status" value="1"/>
</dbReference>
<keyword evidence="10" id="KW-0472">Membrane</keyword>
<dbReference type="Gene3D" id="3.30.565.10">
    <property type="entry name" value="Histidine kinase-like ATPase, C-terminal domain"/>
    <property type="match status" value="1"/>
</dbReference>